<evidence type="ECO:0000313" key="1">
    <source>
        <dbReference type="EMBL" id="BAT97645.1"/>
    </source>
</evidence>
<reference evidence="1 2" key="1">
    <citation type="journal article" date="2015" name="Sci. Rep.">
        <title>The power of single molecule real-time sequencing technology in the de novo assembly of a eukaryotic genome.</title>
        <authorList>
            <person name="Sakai H."/>
            <person name="Naito K."/>
            <person name="Ogiso-Tanaka E."/>
            <person name="Takahashi Y."/>
            <person name="Iseki K."/>
            <person name="Muto C."/>
            <person name="Satou K."/>
            <person name="Teruya K."/>
            <person name="Shiroma A."/>
            <person name="Shimoji M."/>
            <person name="Hirano T."/>
            <person name="Itoh T."/>
            <person name="Kaga A."/>
            <person name="Tomooka N."/>
        </authorList>
    </citation>
    <scope>NUCLEOTIDE SEQUENCE [LARGE SCALE GENOMIC DNA]</scope>
    <source>
        <strain evidence="2">cv. Shumari</strain>
    </source>
</reference>
<dbReference type="EMBL" id="AP015042">
    <property type="protein sequence ID" value="BAT97645.1"/>
    <property type="molecule type" value="Genomic_DNA"/>
</dbReference>
<sequence length="117" mass="12985">MEGRCWKYHLWWTGKSEIGTNVGGCCSGRMKIPWRRKSAAVTAPKLNVNPFPLCVVSHLQRERRARECCWTAGAGSELLFCLYSSSLLGGGYSLLDYEGLLHWTSCCLSLLDVLVGA</sequence>
<gene>
    <name evidence="1" type="primary">Vigan.09G115400</name>
    <name evidence="1" type="ORF">VIGAN_09115400</name>
</gene>
<organism evidence="1 2">
    <name type="scientific">Vigna angularis var. angularis</name>
    <dbReference type="NCBI Taxonomy" id="157739"/>
    <lineage>
        <taxon>Eukaryota</taxon>
        <taxon>Viridiplantae</taxon>
        <taxon>Streptophyta</taxon>
        <taxon>Embryophyta</taxon>
        <taxon>Tracheophyta</taxon>
        <taxon>Spermatophyta</taxon>
        <taxon>Magnoliopsida</taxon>
        <taxon>eudicotyledons</taxon>
        <taxon>Gunneridae</taxon>
        <taxon>Pentapetalae</taxon>
        <taxon>rosids</taxon>
        <taxon>fabids</taxon>
        <taxon>Fabales</taxon>
        <taxon>Fabaceae</taxon>
        <taxon>Papilionoideae</taxon>
        <taxon>50 kb inversion clade</taxon>
        <taxon>NPAAA clade</taxon>
        <taxon>indigoferoid/millettioid clade</taxon>
        <taxon>Phaseoleae</taxon>
        <taxon>Vigna</taxon>
    </lineage>
</organism>
<proteinExistence type="predicted"/>
<dbReference type="Proteomes" id="UP000291084">
    <property type="component" value="Chromosome 9"/>
</dbReference>
<accession>A0A0S3SXR1</accession>
<name>A0A0S3SXR1_PHAAN</name>
<protein>
    <submittedName>
        <fullName evidence="1">Uncharacterized protein</fullName>
    </submittedName>
</protein>
<evidence type="ECO:0000313" key="2">
    <source>
        <dbReference type="Proteomes" id="UP000291084"/>
    </source>
</evidence>
<keyword evidence="2" id="KW-1185">Reference proteome</keyword>
<dbReference type="AlphaFoldDB" id="A0A0S3SXR1"/>